<comment type="caution">
    <text evidence="6">The sequence shown here is derived from an EMBL/GenBank/DDBJ whole genome shotgun (WGS) entry which is preliminary data.</text>
</comment>
<evidence type="ECO:0000313" key="6">
    <source>
        <dbReference type="EMBL" id="KKA26993.1"/>
    </source>
</evidence>
<dbReference type="Gene3D" id="1.10.10.140">
    <property type="entry name" value="Cytochrome c oxidase, subunit VIb"/>
    <property type="match status" value="1"/>
</dbReference>
<evidence type="ECO:0000256" key="3">
    <source>
        <dbReference type="ARBA" id="ARBA00023128"/>
    </source>
</evidence>
<dbReference type="InterPro" id="IPR036549">
    <property type="entry name" value="CX6/COA6-like_sf"/>
</dbReference>
<gene>
    <name evidence="6" type="ORF">TD95_000546</name>
</gene>
<dbReference type="Proteomes" id="UP000033483">
    <property type="component" value="Unassembled WGS sequence"/>
</dbReference>
<dbReference type="GO" id="GO:0005758">
    <property type="term" value="C:mitochondrial intermembrane space"/>
    <property type="evidence" value="ECO:0007669"/>
    <property type="project" value="EnsemblFungi"/>
</dbReference>
<dbReference type="GO" id="GO:0033617">
    <property type="term" value="P:mitochondrial respiratory chain complex IV assembly"/>
    <property type="evidence" value="ECO:0007669"/>
    <property type="project" value="EnsemblFungi"/>
</dbReference>
<comment type="subcellular location">
    <subcellularLocation>
        <location evidence="1">Mitochondrion</location>
    </subcellularLocation>
</comment>
<dbReference type="GO" id="GO:0005507">
    <property type="term" value="F:copper ion binding"/>
    <property type="evidence" value="ECO:0007669"/>
    <property type="project" value="EnsemblFungi"/>
</dbReference>
<dbReference type="SUPFAM" id="SSF47694">
    <property type="entry name" value="Cytochrome c oxidase subunit h"/>
    <property type="match status" value="1"/>
</dbReference>
<proteinExistence type="inferred from homology"/>
<sequence length="113" mass="12713">MGLFGSSKEETRREAVRSGSAVPTRSERLLCWAARDAYFACLDANNIVNAHAEAAAAAAKCPAESKEFERDCARQWVKYFKDWRVADDARRKRIEKLEKEGAEPINLAVRPVN</sequence>
<evidence type="ECO:0000256" key="4">
    <source>
        <dbReference type="ARBA" id="ARBA00023157"/>
    </source>
</evidence>
<keyword evidence="4" id="KW-1015">Disulfide bond</keyword>
<evidence type="ECO:0008006" key="8">
    <source>
        <dbReference type="Google" id="ProtNLM"/>
    </source>
</evidence>
<feature type="compositionally biased region" description="Basic and acidic residues" evidence="5">
    <location>
        <begin position="7"/>
        <end position="16"/>
    </location>
</feature>
<reference evidence="6 7" key="1">
    <citation type="submission" date="2015-03" db="EMBL/GenBank/DDBJ databases">
        <authorList>
            <person name="Radwan O."/>
            <person name="Al-Naeli F.A."/>
            <person name="Rendon G.A."/>
            <person name="Fields C."/>
        </authorList>
    </citation>
    <scope>NUCLEOTIDE SEQUENCE [LARGE SCALE GENOMIC DNA]</scope>
    <source>
        <strain evidence="6">CR-DP1</strain>
    </source>
</reference>
<name>A0A0F4ZAV3_9PEZI</name>
<dbReference type="AlphaFoldDB" id="A0A0F4ZAV3"/>
<dbReference type="PANTHER" id="PTHR47677:SF1">
    <property type="entry name" value="CYTOCHROME C OXIDASE ASSEMBLY FACTOR 6"/>
    <property type="match status" value="1"/>
</dbReference>
<evidence type="ECO:0000256" key="1">
    <source>
        <dbReference type="ARBA" id="ARBA00004173"/>
    </source>
</evidence>
<evidence type="ECO:0000313" key="7">
    <source>
        <dbReference type="Proteomes" id="UP000033483"/>
    </source>
</evidence>
<keyword evidence="3" id="KW-0496">Mitochondrion</keyword>
<evidence type="ECO:0000256" key="5">
    <source>
        <dbReference type="SAM" id="MobiDB-lite"/>
    </source>
</evidence>
<comment type="similarity">
    <text evidence="2">Belongs to the cytochrome c oxidase subunit 6B family.</text>
</comment>
<organism evidence="6 7">
    <name type="scientific">Thielaviopsis punctulata</name>
    <dbReference type="NCBI Taxonomy" id="72032"/>
    <lineage>
        <taxon>Eukaryota</taxon>
        <taxon>Fungi</taxon>
        <taxon>Dikarya</taxon>
        <taxon>Ascomycota</taxon>
        <taxon>Pezizomycotina</taxon>
        <taxon>Sordariomycetes</taxon>
        <taxon>Hypocreomycetidae</taxon>
        <taxon>Microascales</taxon>
        <taxon>Ceratocystidaceae</taxon>
        <taxon>Thielaviopsis</taxon>
    </lineage>
</organism>
<keyword evidence="7" id="KW-1185">Reference proteome</keyword>
<dbReference type="GO" id="GO:0006878">
    <property type="term" value="P:intracellular copper ion homeostasis"/>
    <property type="evidence" value="ECO:0007669"/>
    <property type="project" value="EnsemblFungi"/>
</dbReference>
<evidence type="ECO:0000256" key="2">
    <source>
        <dbReference type="ARBA" id="ARBA00006425"/>
    </source>
</evidence>
<feature type="region of interest" description="Disordered" evidence="5">
    <location>
        <begin position="1"/>
        <end position="24"/>
    </location>
</feature>
<dbReference type="InterPro" id="IPR048280">
    <property type="entry name" value="COX6B-like"/>
</dbReference>
<dbReference type="OrthoDB" id="5545577at2759"/>
<dbReference type="Pfam" id="PF02297">
    <property type="entry name" value="COX6B"/>
    <property type="match status" value="1"/>
</dbReference>
<accession>A0A0F4ZAV3</accession>
<protein>
    <recommendedName>
        <fullName evidence="8">Cytochrome c oxidase subunit 6B-like protein new16</fullName>
    </recommendedName>
</protein>
<dbReference type="PANTHER" id="PTHR47677">
    <property type="entry name" value="CYTOCHROME C OXIDASE ASSEMBLY FACTOR 6"/>
    <property type="match status" value="1"/>
</dbReference>
<dbReference type="EMBL" id="LAEV01001911">
    <property type="protein sequence ID" value="KKA26993.1"/>
    <property type="molecule type" value="Genomic_DNA"/>
</dbReference>
<dbReference type="InterPro" id="IPR048281">
    <property type="entry name" value="COA6_fun"/>
</dbReference>